<dbReference type="InterPro" id="IPR045443">
    <property type="entry name" value="DUF6504"/>
</dbReference>
<protein>
    <recommendedName>
        <fullName evidence="1">DUF6504 domain-containing protein</fullName>
    </recommendedName>
</protein>
<proteinExistence type="predicted"/>
<gene>
    <name evidence="2" type="ORF">N803_07075</name>
</gene>
<dbReference type="STRING" id="1385521.N803_07075"/>
<comment type="caution">
    <text evidence="2">The sequence shown here is derived from an EMBL/GenBank/DDBJ whole genome shotgun (WGS) entry which is preliminary data.</text>
</comment>
<evidence type="ECO:0000313" key="2">
    <source>
        <dbReference type="EMBL" id="KGN38497.1"/>
    </source>
</evidence>
<dbReference type="eggNOG" id="ENOG5033IYN">
    <property type="taxonomic scope" value="Bacteria"/>
</dbReference>
<accession>A0A0A0JR61</accession>
<dbReference type="AlphaFoldDB" id="A0A0A0JR61"/>
<evidence type="ECO:0000259" key="1">
    <source>
        <dbReference type="Pfam" id="PF20114"/>
    </source>
</evidence>
<name>A0A0A0JR61_9MICO</name>
<reference evidence="2 3" key="1">
    <citation type="submission" date="2013-08" db="EMBL/GenBank/DDBJ databases">
        <title>The genome sequence of Knoellia subterranea.</title>
        <authorList>
            <person name="Zhu W."/>
            <person name="Wang G."/>
        </authorList>
    </citation>
    <scope>NUCLEOTIDE SEQUENCE [LARGE SCALE GENOMIC DNA]</scope>
    <source>
        <strain evidence="2 3">KCTC 19937</strain>
    </source>
</reference>
<dbReference type="Pfam" id="PF20114">
    <property type="entry name" value="DUF6504"/>
    <property type="match status" value="1"/>
</dbReference>
<organism evidence="2 3">
    <name type="scientific">Knoellia subterranea KCTC 19937</name>
    <dbReference type="NCBI Taxonomy" id="1385521"/>
    <lineage>
        <taxon>Bacteria</taxon>
        <taxon>Bacillati</taxon>
        <taxon>Actinomycetota</taxon>
        <taxon>Actinomycetes</taxon>
        <taxon>Micrococcales</taxon>
        <taxon>Intrasporangiaceae</taxon>
        <taxon>Knoellia</taxon>
    </lineage>
</organism>
<feature type="domain" description="DUF6504" evidence="1">
    <location>
        <begin position="1"/>
        <end position="115"/>
    </location>
</feature>
<dbReference type="RefSeq" id="WP_052111753.1">
    <property type="nucleotide sequence ID" value="NZ_AVPK01000002.1"/>
</dbReference>
<sequence>MVRRYEEPVEVRVEAAASTTAGTFSPGTLAEGAVAVRPRPRAFVWRGRILVVREVLDDWSERRSWWRDLNDLGERPERHVWRVEAGSAAGTGVFDLASDAADGCSDPWVLLRAQD</sequence>
<keyword evidence="3" id="KW-1185">Reference proteome</keyword>
<dbReference type="Proteomes" id="UP000030011">
    <property type="component" value="Unassembled WGS sequence"/>
</dbReference>
<dbReference type="EMBL" id="AVPK01000002">
    <property type="protein sequence ID" value="KGN38497.1"/>
    <property type="molecule type" value="Genomic_DNA"/>
</dbReference>
<evidence type="ECO:0000313" key="3">
    <source>
        <dbReference type="Proteomes" id="UP000030011"/>
    </source>
</evidence>